<dbReference type="SUPFAM" id="SSF54495">
    <property type="entry name" value="UBC-like"/>
    <property type="match status" value="1"/>
</dbReference>
<proteinExistence type="evidence at transcript level"/>
<sequence>MAKKVIKKEIEEWLEGDVETALIEIKGEISDDKVNFCIGENEQKFSITFPKDYPKSKDKLFVFSEDSSLREWQEGLNNKASKSNIKISDLLTEAAEKFLEMGEDEEEEQEEFDEDDDLGIETEVKKEKPKKTKEEMEIDNKEFLEIGSPTATMRLIRDLKAIGNGKPDTLGFSATPVVDTKSGLENLYHWNVKFFGFEKGSEIAKDMEQYKKKTGQDSIQLELRFSKDYPFAPPFVRVVRPRFAFRTGHVTVGGSICMELLTNSGWNSTNDIESILIQIRSEMLSGGARLDHSNSTNYEYSESEAWDAFYRAASTHGWKTDGLNKNNYSLVSK</sequence>
<dbReference type="InterPro" id="IPR016135">
    <property type="entry name" value="UBQ-conjugating_enzyme/RWD"/>
</dbReference>
<name>F2E4G6_HORVV</name>
<dbReference type="Pfam" id="PF00179">
    <property type="entry name" value="UQ_con"/>
    <property type="match status" value="1"/>
</dbReference>
<dbReference type="EMBL" id="AK371040">
    <property type="protein sequence ID" value="BAK02238.1"/>
    <property type="molecule type" value="mRNA"/>
</dbReference>
<feature type="domain" description="UBC core" evidence="1">
    <location>
        <begin position="150"/>
        <end position="322"/>
    </location>
</feature>
<evidence type="ECO:0000259" key="1">
    <source>
        <dbReference type="PROSITE" id="PS50127"/>
    </source>
</evidence>
<dbReference type="CDD" id="cd23802">
    <property type="entry name" value="UBCc_UBE2Q"/>
    <property type="match status" value="1"/>
</dbReference>
<evidence type="ECO:0000313" key="2">
    <source>
        <dbReference type="EMBL" id="BAK02238.1"/>
    </source>
</evidence>
<organism evidence="2">
    <name type="scientific">Hordeum vulgare subsp. vulgare</name>
    <name type="common">Domesticated barley</name>
    <dbReference type="NCBI Taxonomy" id="112509"/>
    <lineage>
        <taxon>Eukaryota</taxon>
        <taxon>Viridiplantae</taxon>
        <taxon>Streptophyta</taxon>
        <taxon>Embryophyta</taxon>
        <taxon>Tracheophyta</taxon>
        <taxon>Spermatophyta</taxon>
        <taxon>Magnoliopsida</taxon>
        <taxon>Liliopsida</taxon>
        <taxon>Poales</taxon>
        <taxon>Poaceae</taxon>
        <taxon>BOP clade</taxon>
        <taxon>Pooideae</taxon>
        <taxon>Triticodae</taxon>
        <taxon>Triticeae</taxon>
        <taxon>Hordeinae</taxon>
        <taxon>Hordeum</taxon>
    </lineage>
</organism>
<dbReference type="PROSITE" id="PS50127">
    <property type="entry name" value="UBC_2"/>
    <property type="match status" value="1"/>
</dbReference>
<dbReference type="InterPro" id="IPR050113">
    <property type="entry name" value="Ub_conjugating_enzyme"/>
</dbReference>
<reference evidence="2" key="1">
    <citation type="journal article" date="2011" name="Plant Physiol.">
        <title>Comprehensive sequence analysis of 24,783 barley full-length cDNAs derived from 12 clone libraries.</title>
        <authorList>
            <person name="Matsumoto T."/>
            <person name="Tanaka T."/>
            <person name="Sakai H."/>
            <person name="Amano N."/>
            <person name="Kanamori H."/>
            <person name="Kurita K."/>
            <person name="Kikuta A."/>
            <person name="Kamiya K."/>
            <person name="Yamamoto M."/>
            <person name="Ikawa H."/>
            <person name="Fujii N."/>
            <person name="Hori K."/>
            <person name="Itoh T."/>
            <person name="Sato K."/>
        </authorList>
    </citation>
    <scope>NUCLEOTIDE SEQUENCE</scope>
    <source>
        <tissue evidence="2">Shoot and root</tissue>
    </source>
</reference>
<dbReference type="PANTHER" id="PTHR24067">
    <property type="entry name" value="UBIQUITIN-CONJUGATING ENZYME E2"/>
    <property type="match status" value="1"/>
</dbReference>
<accession>F2E4G6</accession>
<dbReference type="Gene3D" id="3.10.110.10">
    <property type="entry name" value="Ubiquitin Conjugating Enzyme"/>
    <property type="match status" value="1"/>
</dbReference>
<dbReference type="AlphaFoldDB" id="F2E4G6"/>
<dbReference type="InterPro" id="IPR000608">
    <property type="entry name" value="UBC"/>
</dbReference>
<protein>
    <submittedName>
        <fullName evidence="2">Predicted protein</fullName>
    </submittedName>
</protein>
<dbReference type="SMART" id="SM00212">
    <property type="entry name" value="UBCc"/>
    <property type="match status" value="1"/>
</dbReference>